<dbReference type="Pfam" id="PF08479">
    <property type="entry name" value="POTRA_2"/>
    <property type="match status" value="1"/>
</dbReference>
<dbReference type="InterPro" id="IPR013686">
    <property type="entry name" value="Polypept-transport_assoc_ShlB"/>
</dbReference>
<keyword evidence="4" id="KW-0732">Signal</keyword>
<dbReference type="Gene3D" id="2.40.160.50">
    <property type="entry name" value="membrane protein fhac: a member of the omp85/tpsb transporter family"/>
    <property type="match status" value="1"/>
</dbReference>
<dbReference type="PANTHER" id="PTHR34597">
    <property type="entry name" value="SLR1661 PROTEIN"/>
    <property type="match status" value="1"/>
</dbReference>
<feature type="domain" description="Polypeptide-transport-associated ShlB-type" evidence="6">
    <location>
        <begin position="36"/>
        <end position="108"/>
    </location>
</feature>
<dbReference type="InterPro" id="IPR051544">
    <property type="entry name" value="TPS_OM_transporter"/>
</dbReference>
<evidence type="ECO:0000313" key="8">
    <source>
        <dbReference type="Proteomes" id="UP001179361"/>
    </source>
</evidence>
<dbReference type="Proteomes" id="UP001179361">
    <property type="component" value="Unassembled WGS sequence"/>
</dbReference>
<protein>
    <submittedName>
        <fullName evidence="7">ShlB/FhaC/HecB family hemolysin secretion/activation protein</fullName>
    </submittedName>
</protein>
<evidence type="ECO:0000256" key="3">
    <source>
        <dbReference type="ARBA" id="ARBA00023237"/>
    </source>
</evidence>
<evidence type="ECO:0000256" key="1">
    <source>
        <dbReference type="ARBA" id="ARBA00022452"/>
    </source>
</evidence>
<dbReference type="PANTHER" id="PTHR34597:SF6">
    <property type="entry name" value="BLR6126 PROTEIN"/>
    <property type="match status" value="1"/>
</dbReference>
<dbReference type="Pfam" id="PF03865">
    <property type="entry name" value="ShlB"/>
    <property type="match status" value="1"/>
</dbReference>
<keyword evidence="2" id="KW-0812">Transmembrane</keyword>
<evidence type="ECO:0000313" key="7">
    <source>
        <dbReference type="EMBL" id="MCD2515902.1"/>
    </source>
</evidence>
<keyword evidence="1" id="KW-1134">Transmembrane beta strand</keyword>
<accession>A0ABS8Q4B4</accession>
<feature type="signal peptide" evidence="4">
    <location>
        <begin position="1"/>
        <end position="23"/>
    </location>
</feature>
<feature type="chain" id="PRO_5046819413" evidence="4">
    <location>
        <begin position="24"/>
        <end position="534"/>
    </location>
</feature>
<dbReference type="RefSeq" id="WP_231057191.1">
    <property type="nucleotide sequence ID" value="NZ_JAJNOC010000001.1"/>
</dbReference>
<dbReference type="EMBL" id="JAJNOC010000001">
    <property type="protein sequence ID" value="MCD2515902.1"/>
    <property type="molecule type" value="Genomic_DNA"/>
</dbReference>
<dbReference type="InterPro" id="IPR005565">
    <property type="entry name" value="Hemolysn_activator_HlyB_C"/>
</dbReference>
<dbReference type="Gene3D" id="3.10.20.310">
    <property type="entry name" value="membrane protein fhac"/>
    <property type="match status" value="1"/>
</dbReference>
<gene>
    <name evidence="7" type="ORF">LQ564_06175</name>
</gene>
<reference evidence="7" key="1">
    <citation type="submission" date="2021-11" db="EMBL/GenBank/DDBJ databases">
        <title>The complete genome of Massilia sp sp. G4R7.</title>
        <authorList>
            <person name="Liu L."/>
            <person name="Yue J."/>
            <person name="Yuan J."/>
            <person name="Yang F."/>
            <person name="Li L."/>
        </authorList>
    </citation>
    <scope>NUCLEOTIDE SEQUENCE</scope>
    <source>
        <strain evidence="7">G4R7</strain>
    </source>
</reference>
<keyword evidence="1" id="KW-0472">Membrane</keyword>
<evidence type="ECO:0000259" key="5">
    <source>
        <dbReference type="Pfam" id="PF03865"/>
    </source>
</evidence>
<organism evidence="7 8">
    <name type="scientific">Massilia phyllostachyos</name>
    <dbReference type="NCBI Taxonomy" id="2898585"/>
    <lineage>
        <taxon>Bacteria</taxon>
        <taxon>Pseudomonadati</taxon>
        <taxon>Pseudomonadota</taxon>
        <taxon>Betaproteobacteria</taxon>
        <taxon>Burkholderiales</taxon>
        <taxon>Oxalobacteraceae</taxon>
        <taxon>Telluria group</taxon>
        <taxon>Massilia</taxon>
    </lineage>
</organism>
<keyword evidence="3" id="KW-0998">Cell outer membrane</keyword>
<comment type="caution">
    <text evidence="7">The sequence shown here is derived from an EMBL/GenBank/DDBJ whole genome shotgun (WGS) entry which is preliminary data.</text>
</comment>
<evidence type="ECO:0000259" key="6">
    <source>
        <dbReference type="Pfam" id="PF08479"/>
    </source>
</evidence>
<keyword evidence="8" id="KW-1185">Reference proteome</keyword>
<feature type="domain" description="Haemolysin activator HlyB C-terminal" evidence="5">
    <location>
        <begin position="178"/>
        <end position="496"/>
    </location>
</feature>
<evidence type="ECO:0000256" key="4">
    <source>
        <dbReference type="SAM" id="SignalP"/>
    </source>
</evidence>
<sequence length="534" mass="56553">MKQRFARLFAGSVLAVAVGAAWAQETAAPADDVVRFAITRFEVSGNTLLSRDEVERAVAPFTGANRDFGDVQRALEALEGLYHARGYKVVTVQLPEQELNGGVVRLNVAQARVGTVTVSGNTVFDTANIRRSVPALREGETPNLLQVSANLKLANENPAKRIKLSLEGGKLEDTVDARIEVADERPWTVMANFDNTGTVDTGKTHAGAVLQHANLWGRDHVASLQYTTTVEEPSQVGVWGVGYHVPFYAQGGALDLYASYSDVDSGVVTAGLFDLAVSGRGAVYGARYSQVLARRAFGTRELEGRIVYGLDIKAYKNSVRLFEQDFGNDVTVRPLSIGYVGRVGLDEGEASFSATVLRNIPGGSRGAREDLAAARAGAKAGYTALRLAGAWTRAYGAGDWQSRVLFNGQWSGDALVSGEQIGLGGGGSVRGFDERALSLDTGAGMNLELYTPNLCGRAGWQCRLLGFVDAAWGKRNDALPGELRSTSIAGAGLGLRIAAGRSASVQVDYGAVVKEGALGGAGNGRLHVRVGLAY</sequence>
<evidence type="ECO:0000256" key="2">
    <source>
        <dbReference type="ARBA" id="ARBA00022692"/>
    </source>
</evidence>
<proteinExistence type="predicted"/>
<name>A0ABS8Q4B4_9BURK</name>